<keyword evidence="3" id="KW-1185">Reference proteome</keyword>
<keyword evidence="1" id="KW-0732">Signal</keyword>
<gene>
    <name evidence="2" type="ORF">CC84DRAFT_1250895</name>
</gene>
<dbReference type="Proteomes" id="UP000077069">
    <property type="component" value="Unassembled WGS sequence"/>
</dbReference>
<evidence type="ECO:0000313" key="2">
    <source>
        <dbReference type="EMBL" id="OAG02917.1"/>
    </source>
</evidence>
<evidence type="ECO:0000313" key="3">
    <source>
        <dbReference type="Proteomes" id="UP000077069"/>
    </source>
</evidence>
<evidence type="ECO:0000256" key="1">
    <source>
        <dbReference type="SAM" id="SignalP"/>
    </source>
</evidence>
<dbReference type="OrthoDB" id="3775700at2759"/>
<sequence length="155" mass="17057">MKPSTISSILTLAVTTFATAIPAPAAHSDITLRDTPDITYTIPSTELSALSTQLIGVSGTLQLNFVNGNTIKSWYSVTDTKGDSHSVYMTTVVYDGKDDVLRCNNKLGHDHTQVCGWREYHRNKRISYIAPKWCVNIQGGPDKCVTGPKFQNPRL</sequence>
<dbReference type="AlphaFoldDB" id="A0A177C836"/>
<organism evidence="2 3">
    <name type="scientific">Paraphaeosphaeria sporulosa</name>
    <dbReference type="NCBI Taxonomy" id="1460663"/>
    <lineage>
        <taxon>Eukaryota</taxon>
        <taxon>Fungi</taxon>
        <taxon>Dikarya</taxon>
        <taxon>Ascomycota</taxon>
        <taxon>Pezizomycotina</taxon>
        <taxon>Dothideomycetes</taxon>
        <taxon>Pleosporomycetidae</taxon>
        <taxon>Pleosporales</taxon>
        <taxon>Massarineae</taxon>
        <taxon>Didymosphaeriaceae</taxon>
        <taxon>Paraphaeosphaeria</taxon>
    </lineage>
</organism>
<dbReference type="EMBL" id="KV441555">
    <property type="protein sequence ID" value="OAG02917.1"/>
    <property type="molecule type" value="Genomic_DNA"/>
</dbReference>
<dbReference type="InParanoid" id="A0A177C836"/>
<dbReference type="GeneID" id="28767800"/>
<proteinExistence type="predicted"/>
<name>A0A177C836_9PLEO</name>
<dbReference type="RefSeq" id="XP_018033282.1">
    <property type="nucleotide sequence ID" value="XM_018184314.1"/>
</dbReference>
<reference evidence="2 3" key="1">
    <citation type="submission" date="2016-05" db="EMBL/GenBank/DDBJ databases">
        <title>Comparative analysis of secretome profiles of manganese(II)-oxidizing ascomycete fungi.</title>
        <authorList>
            <consortium name="DOE Joint Genome Institute"/>
            <person name="Zeiner C.A."/>
            <person name="Purvine S.O."/>
            <person name="Zink E.M."/>
            <person name="Wu S."/>
            <person name="Pasa-Tolic L."/>
            <person name="Chaput D.L."/>
            <person name="Haridas S."/>
            <person name="Grigoriev I.V."/>
            <person name="Santelli C.M."/>
            <person name="Hansel C.M."/>
        </authorList>
    </citation>
    <scope>NUCLEOTIDE SEQUENCE [LARGE SCALE GENOMIC DNA]</scope>
    <source>
        <strain evidence="2 3">AP3s5-JAC2a</strain>
    </source>
</reference>
<protein>
    <recommendedName>
        <fullName evidence="4">AA1-like domain-containing protein</fullName>
    </recommendedName>
</protein>
<feature type="chain" id="PRO_5008057865" description="AA1-like domain-containing protein" evidence="1">
    <location>
        <begin position="21"/>
        <end position="155"/>
    </location>
</feature>
<accession>A0A177C836</accession>
<feature type="signal peptide" evidence="1">
    <location>
        <begin position="1"/>
        <end position="20"/>
    </location>
</feature>
<evidence type="ECO:0008006" key="4">
    <source>
        <dbReference type="Google" id="ProtNLM"/>
    </source>
</evidence>